<evidence type="ECO:0000256" key="4">
    <source>
        <dbReference type="PROSITE-ProRule" id="PRU00134"/>
    </source>
</evidence>
<accession>A0A1E1LNA1</accession>
<gene>
    <name evidence="6" type="ORF">RCO7_11399</name>
</gene>
<dbReference type="PROSITE" id="PS50865">
    <property type="entry name" value="ZF_MYND_2"/>
    <property type="match status" value="1"/>
</dbReference>
<keyword evidence="1" id="KW-0479">Metal-binding</keyword>
<dbReference type="SUPFAM" id="SSF144232">
    <property type="entry name" value="HIT/MYND zinc finger-like"/>
    <property type="match status" value="1"/>
</dbReference>
<dbReference type="InParanoid" id="A0A1E1LNA1"/>
<dbReference type="EMBL" id="FJUW01000065">
    <property type="protein sequence ID" value="CZT11936.1"/>
    <property type="molecule type" value="Genomic_DNA"/>
</dbReference>
<evidence type="ECO:0000259" key="5">
    <source>
        <dbReference type="PROSITE" id="PS50865"/>
    </source>
</evidence>
<reference evidence="7" key="1">
    <citation type="submission" date="2016-03" db="EMBL/GenBank/DDBJ databases">
        <authorList>
            <person name="Ploux O."/>
        </authorList>
    </citation>
    <scope>NUCLEOTIDE SEQUENCE [LARGE SCALE GENOMIC DNA]</scope>
    <source>
        <strain evidence="7">UK7</strain>
    </source>
</reference>
<evidence type="ECO:0000256" key="3">
    <source>
        <dbReference type="ARBA" id="ARBA00022833"/>
    </source>
</evidence>
<comment type="caution">
    <text evidence="6">The sequence shown here is derived from an EMBL/GenBank/DDBJ whole genome shotgun (WGS) entry which is preliminary data.</text>
</comment>
<keyword evidence="7" id="KW-1185">Reference proteome</keyword>
<evidence type="ECO:0000313" key="7">
    <source>
        <dbReference type="Proteomes" id="UP000178129"/>
    </source>
</evidence>
<keyword evidence="2 4" id="KW-0863">Zinc-finger</keyword>
<keyword evidence="3" id="KW-0862">Zinc</keyword>
<organism evidence="6 7">
    <name type="scientific">Rhynchosporium graminicola</name>
    <dbReference type="NCBI Taxonomy" id="2792576"/>
    <lineage>
        <taxon>Eukaryota</taxon>
        <taxon>Fungi</taxon>
        <taxon>Dikarya</taxon>
        <taxon>Ascomycota</taxon>
        <taxon>Pezizomycotina</taxon>
        <taxon>Leotiomycetes</taxon>
        <taxon>Helotiales</taxon>
        <taxon>Ploettnerulaceae</taxon>
        <taxon>Rhynchosporium</taxon>
    </lineage>
</organism>
<protein>
    <recommendedName>
        <fullName evidence="5">MYND-type domain-containing protein</fullName>
    </recommendedName>
</protein>
<dbReference type="Proteomes" id="UP000178129">
    <property type="component" value="Unassembled WGS sequence"/>
</dbReference>
<proteinExistence type="predicted"/>
<dbReference type="AlphaFoldDB" id="A0A1E1LNA1"/>
<evidence type="ECO:0000256" key="2">
    <source>
        <dbReference type="ARBA" id="ARBA00022771"/>
    </source>
</evidence>
<name>A0A1E1LNA1_9HELO</name>
<evidence type="ECO:0000256" key="1">
    <source>
        <dbReference type="ARBA" id="ARBA00022723"/>
    </source>
</evidence>
<dbReference type="InterPro" id="IPR002893">
    <property type="entry name" value="Znf_MYND"/>
</dbReference>
<feature type="domain" description="MYND-type" evidence="5">
    <location>
        <begin position="10"/>
        <end position="51"/>
    </location>
</feature>
<evidence type="ECO:0000313" key="6">
    <source>
        <dbReference type="EMBL" id="CZT11936.1"/>
    </source>
</evidence>
<dbReference type="GO" id="GO:0008270">
    <property type="term" value="F:zinc ion binding"/>
    <property type="evidence" value="ECO:0007669"/>
    <property type="project" value="UniProtKB-KW"/>
</dbReference>
<dbReference type="STRING" id="914237.A0A1E1LNA1"/>
<dbReference type="Gene3D" id="6.10.140.2220">
    <property type="match status" value="1"/>
</dbReference>
<sequence>MSPPLSCTLCTLCNRKPIGHAGHKKCNGCRSAVCCSLDYQKKDWRLHKLVCNQLKSFGTQNPRPSAAHKIAIFLPADQDTPKLLWVKVVEANGDIDLEAPSLPRSKYGHQIYNFDHTTVMYVRCNKDADGSAPNQSIVGMMKGVYQQENHWKGLIVIVSRPGTLINPRVYKDVTATTFRVTIDFFKAINSGLDSPGLKVPTTEAATDHLVPHSNMVQGVEIASKGDAFLHGKMRYTEVQVSFDNPIFTISPTQISEHMGFPLQVRNAGDFRRRDVEKGDKMGFNTFKNRSALFLNMEADIQGHNWGWADIFVWDQDIGTVLVVRQDKRLLTSPQVEALAK</sequence>